<organism evidence="1 2">
    <name type="scientific">Oryza meyeriana var. granulata</name>
    <dbReference type="NCBI Taxonomy" id="110450"/>
    <lineage>
        <taxon>Eukaryota</taxon>
        <taxon>Viridiplantae</taxon>
        <taxon>Streptophyta</taxon>
        <taxon>Embryophyta</taxon>
        <taxon>Tracheophyta</taxon>
        <taxon>Spermatophyta</taxon>
        <taxon>Magnoliopsida</taxon>
        <taxon>Liliopsida</taxon>
        <taxon>Poales</taxon>
        <taxon>Poaceae</taxon>
        <taxon>BOP clade</taxon>
        <taxon>Oryzoideae</taxon>
        <taxon>Oryzeae</taxon>
        <taxon>Oryzinae</taxon>
        <taxon>Oryza</taxon>
        <taxon>Oryza meyeriana</taxon>
    </lineage>
</organism>
<evidence type="ECO:0000313" key="1">
    <source>
        <dbReference type="EMBL" id="KAF0904121.1"/>
    </source>
</evidence>
<name>A0A6G1CVJ4_9ORYZ</name>
<evidence type="ECO:0000313" key="2">
    <source>
        <dbReference type="Proteomes" id="UP000479710"/>
    </source>
</evidence>
<dbReference type="EMBL" id="SPHZ02000008">
    <property type="protein sequence ID" value="KAF0904121.1"/>
    <property type="molecule type" value="Genomic_DNA"/>
</dbReference>
<reference evidence="1 2" key="1">
    <citation type="submission" date="2019-11" db="EMBL/GenBank/DDBJ databases">
        <title>Whole genome sequence of Oryza granulata.</title>
        <authorList>
            <person name="Li W."/>
        </authorList>
    </citation>
    <scope>NUCLEOTIDE SEQUENCE [LARGE SCALE GENOMIC DNA]</scope>
    <source>
        <strain evidence="2">cv. Menghai</strain>
        <tissue evidence="1">Leaf</tissue>
    </source>
</reference>
<protein>
    <submittedName>
        <fullName evidence="1">Uncharacterized protein</fullName>
    </submittedName>
</protein>
<gene>
    <name evidence="1" type="ORF">E2562_031844</name>
</gene>
<dbReference type="Proteomes" id="UP000479710">
    <property type="component" value="Unassembled WGS sequence"/>
</dbReference>
<keyword evidence="2" id="KW-1185">Reference proteome</keyword>
<comment type="caution">
    <text evidence="1">The sequence shown here is derived from an EMBL/GenBank/DDBJ whole genome shotgun (WGS) entry which is preliminary data.</text>
</comment>
<sequence length="77" mass="8659">MAACIWCRDCATRTSWRRGTLGGRNGAWGSSRRRLPRCPQASPRRPHLLRRVGGRRRLLRLVAVAACGSMAELVEEE</sequence>
<accession>A0A6G1CVJ4</accession>
<proteinExistence type="predicted"/>
<dbReference type="AlphaFoldDB" id="A0A6G1CVJ4"/>